<dbReference type="EMBL" id="CAFBOL010000068">
    <property type="protein sequence ID" value="CAB5001510.1"/>
    <property type="molecule type" value="Genomic_DNA"/>
</dbReference>
<accession>A0A6J7C3Y1</accession>
<dbReference type="EMBL" id="CAFBIY010000068">
    <property type="protein sequence ID" value="CAB4851009.1"/>
    <property type="molecule type" value="Genomic_DNA"/>
</dbReference>
<evidence type="ECO:0000313" key="4">
    <source>
        <dbReference type="EMBL" id="CAB4851009.1"/>
    </source>
</evidence>
<dbReference type="InterPro" id="IPR036928">
    <property type="entry name" value="AS_sf"/>
</dbReference>
<feature type="domain" description="Amidase" evidence="1">
    <location>
        <begin position="26"/>
        <end position="308"/>
    </location>
</feature>
<dbReference type="InterPro" id="IPR023631">
    <property type="entry name" value="Amidase_dom"/>
</dbReference>
<evidence type="ECO:0000313" key="5">
    <source>
        <dbReference type="EMBL" id="CAB4912932.1"/>
    </source>
</evidence>
<organism evidence="4">
    <name type="scientific">freshwater metagenome</name>
    <dbReference type="NCBI Taxonomy" id="449393"/>
    <lineage>
        <taxon>unclassified sequences</taxon>
        <taxon>metagenomes</taxon>
        <taxon>ecological metagenomes</taxon>
    </lineage>
</organism>
<dbReference type="AlphaFoldDB" id="A0A6J7C3Y1"/>
<protein>
    <submittedName>
        <fullName evidence="4">Unannotated protein</fullName>
    </submittedName>
</protein>
<dbReference type="InterPro" id="IPR000120">
    <property type="entry name" value="Amidase"/>
</dbReference>
<feature type="domain" description="Amidase" evidence="1">
    <location>
        <begin position="348"/>
        <end position="452"/>
    </location>
</feature>
<dbReference type="SUPFAM" id="SSF75304">
    <property type="entry name" value="Amidase signature (AS) enzymes"/>
    <property type="match status" value="1"/>
</dbReference>
<dbReference type="Gene3D" id="3.90.1300.10">
    <property type="entry name" value="Amidase signature (AS) domain"/>
    <property type="match status" value="1"/>
</dbReference>
<dbReference type="PANTHER" id="PTHR11895">
    <property type="entry name" value="TRANSAMIDASE"/>
    <property type="match status" value="1"/>
</dbReference>
<dbReference type="EMBL" id="CAESGF010000001">
    <property type="protein sequence ID" value="CAB4362475.1"/>
    <property type="molecule type" value="Genomic_DNA"/>
</dbReference>
<dbReference type="EMBL" id="CAFBMT010000002">
    <property type="protein sequence ID" value="CAB4912932.1"/>
    <property type="molecule type" value="Genomic_DNA"/>
</dbReference>
<sequence length="472" mass="51305">MSEELTWMPAWQMRELIGKKELSCTEVTEHFLGRIEEHNPTLHAFEEVDWNGARAQAKSADAKVLAGEELGLLQGLPTSVKSHIRVEGLGVTGATGSTVSKWDDLCVERLRAAGAIIVGTNTMMGAGGGARMDPDRPGVFLPFNWQAEALSPWDTTRVPGWSSSGGAAAAVARLLPVTIGSDGGGSTRLPAAYSGVVGLHTSRGLIPHIDYEKPKMLLTASFGPLARDARDAALFTQAMAGPDGRDYVTLQTPTPDILSTIDDGVAGMKMAWSEEWGHAFRYATEKSPQLVDIARAAAFSLRSLGATVETTDEVWEDRAEHGTVRWTVEPAVYEAMVGTLTQPAQQVDPDLYQAQAESRGRNWEKFRRLFQEVDVVMSVTAQRTADTTDDWDANWSTRGPSFPGGSFAPVYCSHTMIFNWMGFPAVSVPCGFVDGLPVGLQIASWHGREDLVMRVARAFQQAFPRNERPPVS</sequence>
<evidence type="ECO:0000313" key="6">
    <source>
        <dbReference type="EMBL" id="CAB5001510.1"/>
    </source>
</evidence>
<proteinExistence type="predicted"/>
<evidence type="ECO:0000259" key="1">
    <source>
        <dbReference type="Pfam" id="PF01425"/>
    </source>
</evidence>
<dbReference type="PANTHER" id="PTHR11895:SF7">
    <property type="entry name" value="GLUTAMYL-TRNA(GLN) AMIDOTRANSFERASE SUBUNIT A, MITOCHONDRIAL"/>
    <property type="match status" value="1"/>
</dbReference>
<dbReference type="Pfam" id="PF01425">
    <property type="entry name" value="Amidase"/>
    <property type="match status" value="2"/>
</dbReference>
<gene>
    <name evidence="3" type="ORF">UFOPK2656_02557</name>
    <name evidence="4" type="ORF">UFOPK3267_01368</name>
    <name evidence="5" type="ORF">UFOPK3651_00325</name>
    <name evidence="6" type="ORF">UFOPK3931_02176</name>
    <name evidence="2" type="ORF">UFOPK4189_00250</name>
</gene>
<reference evidence="4" key="1">
    <citation type="submission" date="2020-05" db="EMBL/GenBank/DDBJ databases">
        <authorList>
            <person name="Chiriac C."/>
            <person name="Salcher M."/>
            <person name="Ghai R."/>
            <person name="Kavagutti S V."/>
        </authorList>
    </citation>
    <scope>NUCLEOTIDE SEQUENCE</scope>
</reference>
<dbReference type="EMBL" id="CAEZYF010000019">
    <property type="protein sequence ID" value="CAB4736172.1"/>
    <property type="molecule type" value="Genomic_DNA"/>
</dbReference>
<name>A0A6J7C3Y1_9ZZZZ</name>
<evidence type="ECO:0000313" key="2">
    <source>
        <dbReference type="EMBL" id="CAB4362475.1"/>
    </source>
</evidence>
<dbReference type="GO" id="GO:0003824">
    <property type="term" value="F:catalytic activity"/>
    <property type="evidence" value="ECO:0007669"/>
    <property type="project" value="InterPro"/>
</dbReference>
<evidence type="ECO:0000313" key="3">
    <source>
        <dbReference type="EMBL" id="CAB4736172.1"/>
    </source>
</evidence>